<comment type="caution">
    <text evidence="3">The sequence shown here is derived from an EMBL/GenBank/DDBJ whole genome shotgun (WGS) entry which is preliminary data.</text>
</comment>
<dbReference type="Proteomes" id="UP001183607">
    <property type="component" value="Unassembled WGS sequence"/>
</dbReference>
<feature type="compositionally biased region" description="Basic and acidic residues" evidence="1">
    <location>
        <begin position="105"/>
        <end position="124"/>
    </location>
</feature>
<feature type="compositionally biased region" description="Pro residues" evidence="1">
    <location>
        <begin position="47"/>
        <end position="59"/>
    </location>
</feature>
<sequence>MGRHRRPPNPQDRTPGAASAPPSPDAARARAREVPAQGAPGAAPRPQDAPAPRAQPPAPRAAAEGPEFRKPLPPARTPAPHVRGPHPEAAEPARPGVSEGLLGAAEREDAPDDGPRRDYLDAFDRPFGAPATPAAPARAEGARPGTDDEDDVDLFTPRTRTPPPPGAATPDAEGAKAGDGDGGDGEGDGPARTAGAGRGGHKGRLLAGACAAALTLGLAVAVSGQHHDGATSLDAKTQAAPPSVDAKRSVPSERPSPSAPPTYDELMGRTYPLAADAKGPGTFTTVPGSARAPRQGARLLSYRVDVEDGLKLDGQLFADAVQKTLNDDRSWAHQRQRAFQRISEGQPDFVVTLASPGTTADWCAKSGLDTTVDNVSCDSAATPRVMINAYRWAQGSTTYGDAIHPYRQMLINHEVGHRLGHNHVSCTQDGQLAPVMQQQTKFLDHDGITCLPNPWPYPKN</sequence>
<evidence type="ECO:0000259" key="2">
    <source>
        <dbReference type="Pfam" id="PF11350"/>
    </source>
</evidence>
<proteinExistence type="predicted"/>
<evidence type="ECO:0000313" key="4">
    <source>
        <dbReference type="Proteomes" id="UP001183607"/>
    </source>
</evidence>
<evidence type="ECO:0000313" key="3">
    <source>
        <dbReference type="EMBL" id="MDT0416624.1"/>
    </source>
</evidence>
<dbReference type="Pfam" id="PF11350">
    <property type="entry name" value="DUF3152"/>
    <property type="match status" value="1"/>
</dbReference>
<dbReference type="RefSeq" id="WP_311677084.1">
    <property type="nucleotide sequence ID" value="NZ_JAVRER010000018.1"/>
</dbReference>
<feature type="compositionally biased region" description="Low complexity" evidence="1">
    <location>
        <begin position="35"/>
        <end position="46"/>
    </location>
</feature>
<dbReference type="AlphaFoldDB" id="A0ABD5E5J3"/>
<feature type="region of interest" description="Disordered" evidence="1">
    <location>
        <begin position="1"/>
        <end position="202"/>
    </location>
</feature>
<name>A0ABD5E5J3_9ACTN</name>
<dbReference type="SUPFAM" id="SSF55486">
    <property type="entry name" value="Metalloproteases ('zincins'), catalytic domain"/>
    <property type="match status" value="1"/>
</dbReference>
<organism evidence="3 4">
    <name type="scientific">Streptomyces evansiae</name>
    <dbReference type="NCBI Taxonomy" id="3075535"/>
    <lineage>
        <taxon>Bacteria</taxon>
        <taxon>Bacillati</taxon>
        <taxon>Actinomycetota</taxon>
        <taxon>Actinomycetes</taxon>
        <taxon>Kitasatosporales</taxon>
        <taxon>Streptomycetaceae</taxon>
        <taxon>Streptomyces</taxon>
    </lineage>
</organism>
<accession>A0ABD5E5J3</accession>
<feature type="compositionally biased region" description="Low complexity" evidence="1">
    <location>
        <begin position="125"/>
        <end position="144"/>
    </location>
</feature>
<evidence type="ECO:0000256" key="1">
    <source>
        <dbReference type="SAM" id="MobiDB-lite"/>
    </source>
</evidence>
<feature type="region of interest" description="Disordered" evidence="1">
    <location>
        <begin position="229"/>
        <end position="264"/>
    </location>
</feature>
<dbReference type="EMBL" id="JAVRER010000018">
    <property type="protein sequence ID" value="MDT0416624.1"/>
    <property type="molecule type" value="Genomic_DNA"/>
</dbReference>
<feature type="domain" description="DUF3152" evidence="2">
    <location>
        <begin position="276"/>
        <end position="458"/>
    </location>
</feature>
<protein>
    <submittedName>
        <fullName evidence="3">DUF3152 domain-containing protein</fullName>
    </submittedName>
</protein>
<dbReference type="InterPro" id="IPR022603">
    <property type="entry name" value="DUF3152"/>
</dbReference>
<gene>
    <name evidence="3" type="ORF">RM574_14115</name>
</gene>
<reference evidence="4" key="1">
    <citation type="submission" date="2023-07" db="EMBL/GenBank/DDBJ databases">
        <title>30 novel species of actinomycetes from the DSMZ collection.</title>
        <authorList>
            <person name="Nouioui I."/>
        </authorList>
    </citation>
    <scope>NUCLEOTIDE SEQUENCE [LARGE SCALE GENOMIC DNA]</scope>
    <source>
        <strain evidence="4">DSM 41982</strain>
    </source>
</reference>